<accession>A0A1I3RFV8</accession>
<evidence type="ECO:0000313" key="2">
    <source>
        <dbReference type="Proteomes" id="UP000199111"/>
    </source>
</evidence>
<dbReference type="RefSeq" id="WP_093887652.1">
    <property type="nucleotide sequence ID" value="NZ_FOQY01000009.1"/>
</dbReference>
<organism evidence="1 2">
    <name type="scientific">Streptosporangium canum</name>
    <dbReference type="NCBI Taxonomy" id="324952"/>
    <lineage>
        <taxon>Bacteria</taxon>
        <taxon>Bacillati</taxon>
        <taxon>Actinomycetota</taxon>
        <taxon>Actinomycetes</taxon>
        <taxon>Streptosporangiales</taxon>
        <taxon>Streptosporangiaceae</taxon>
        <taxon>Streptosporangium</taxon>
    </lineage>
</organism>
<keyword evidence="2" id="KW-1185">Reference proteome</keyword>
<sequence length="181" mass="19976">MDLEAFSQVMRENPALRIGRRAVEHMDWDRIPGPTWYLPEAARAAVKALTRSADARQAARALADLRYAVTNDHAGTLYPAAVLATSVLLKAIEERPGPARQEALNALMDWWGCFHPEPGFETYEDPSTGSVVLIEGITRHVRDAKDMLHRVADDPSGGGRHRSDVRLLLAKLREGWGAEAG</sequence>
<reference evidence="2" key="1">
    <citation type="submission" date="2016-10" db="EMBL/GenBank/DDBJ databases">
        <authorList>
            <person name="Varghese N."/>
            <person name="Submissions S."/>
        </authorList>
    </citation>
    <scope>NUCLEOTIDE SEQUENCE [LARGE SCALE GENOMIC DNA]</scope>
    <source>
        <strain evidence="2">CGMCC 4.2126</strain>
    </source>
</reference>
<gene>
    <name evidence="1" type="ORF">SAMN05216275_1099</name>
</gene>
<proteinExistence type="predicted"/>
<protein>
    <submittedName>
        <fullName evidence="1">Uncharacterized protein</fullName>
    </submittedName>
</protein>
<dbReference type="EMBL" id="FOQY01000009">
    <property type="protein sequence ID" value="SFJ45135.1"/>
    <property type="molecule type" value="Genomic_DNA"/>
</dbReference>
<dbReference type="Proteomes" id="UP000199111">
    <property type="component" value="Unassembled WGS sequence"/>
</dbReference>
<dbReference type="GeneID" id="96298811"/>
<evidence type="ECO:0000313" key="1">
    <source>
        <dbReference type="EMBL" id="SFJ45135.1"/>
    </source>
</evidence>
<dbReference type="AlphaFoldDB" id="A0A1I3RFV8"/>
<name>A0A1I3RFV8_9ACTN</name>